<gene>
    <name evidence="1" type="ORF">BB8028_0005g10170</name>
</gene>
<evidence type="ECO:0000313" key="1">
    <source>
        <dbReference type="EMBL" id="PQK15504.1"/>
    </source>
</evidence>
<name>A0A2S7YHP2_BEABA</name>
<comment type="caution">
    <text evidence="1">The sequence shown here is derived from an EMBL/GenBank/DDBJ whole genome shotgun (WGS) entry which is preliminary data.</text>
</comment>
<accession>A0A2S7YHP2</accession>
<dbReference type="EMBL" id="JRHA01000005">
    <property type="protein sequence ID" value="PQK15504.1"/>
    <property type="molecule type" value="Genomic_DNA"/>
</dbReference>
<sequence>MRRAAESRDESCIARLLLLYCRFWGLNCRCRLLLSPLDSYRPHPNSRAPSSIVYSSSALTATLIFLSTDRYFSSMLRFDTSYTRS</sequence>
<reference evidence="1 2" key="1">
    <citation type="submission" date="2016-07" db="EMBL/GenBank/DDBJ databases">
        <title>Comparative genomics of the entomopathogenic fungus Beauveria bassiana.</title>
        <authorList>
            <person name="Valero Jimenez C.A."/>
            <person name="Zwaan B.J."/>
            <person name="Van Kan J.A."/>
            <person name="Takken W."/>
            <person name="Debets A.J."/>
            <person name="Schoustra S.E."/>
            <person name="Koenraadt C.J."/>
        </authorList>
    </citation>
    <scope>NUCLEOTIDE SEQUENCE [LARGE SCALE GENOMIC DNA]</scope>
    <source>
        <strain evidence="1 2">ARSEF 8028</strain>
    </source>
</reference>
<dbReference type="AlphaFoldDB" id="A0A2S7YHP2"/>
<dbReference type="Proteomes" id="UP000237441">
    <property type="component" value="Unassembled WGS sequence"/>
</dbReference>
<protein>
    <submittedName>
        <fullName evidence="1">Uncharacterized protein</fullName>
    </submittedName>
</protein>
<proteinExistence type="predicted"/>
<evidence type="ECO:0000313" key="2">
    <source>
        <dbReference type="Proteomes" id="UP000237441"/>
    </source>
</evidence>
<organism evidence="1 2">
    <name type="scientific">Beauveria bassiana</name>
    <name type="common">White muscardine disease fungus</name>
    <name type="synonym">Tritirachium shiotae</name>
    <dbReference type="NCBI Taxonomy" id="176275"/>
    <lineage>
        <taxon>Eukaryota</taxon>
        <taxon>Fungi</taxon>
        <taxon>Dikarya</taxon>
        <taxon>Ascomycota</taxon>
        <taxon>Pezizomycotina</taxon>
        <taxon>Sordariomycetes</taxon>
        <taxon>Hypocreomycetidae</taxon>
        <taxon>Hypocreales</taxon>
        <taxon>Cordycipitaceae</taxon>
        <taxon>Beauveria</taxon>
    </lineage>
</organism>